<dbReference type="InterPro" id="IPR015915">
    <property type="entry name" value="Kelch-typ_b-propeller"/>
</dbReference>
<accession>A0A814TLT6</accession>
<dbReference type="Gene3D" id="2.130.10.80">
    <property type="entry name" value="Galactose oxidase/kelch, beta-propeller"/>
    <property type="match status" value="2"/>
</dbReference>
<sequence length="162" mass="17569">MYLLGWFSTGNMINARDYHTASVLLNGKVLITGGYGFNGCLNSVELYDSSTGTWTTTSNMTYGRYYHTASVLSNGKVLVIGGTSNDYSSLNSAELYDLSTSTWTITSNMINAREVHTASVLSNGKVLVTGGRIGLTKVITDTITLIILSNAPLIHRVIFRNI</sequence>
<dbReference type="SUPFAM" id="SSF117281">
    <property type="entry name" value="Kelch motif"/>
    <property type="match status" value="1"/>
</dbReference>
<reference evidence="3" key="1">
    <citation type="submission" date="2021-02" db="EMBL/GenBank/DDBJ databases">
        <authorList>
            <person name="Nowell W R."/>
        </authorList>
    </citation>
    <scope>NUCLEOTIDE SEQUENCE</scope>
</reference>
<dbReference type="InterPro" id="IPR037293">
    <property type="entry name" value="Gal_Oxidase_central_sf"/>
</dbReference>
<keyword evidence="2" id="KW-0677">Repeat</keyword>
<evidence type="ECO:0000256" key="2">
    <source>
        <dbReference type="ARBA" id="ARBA00022737"/>
    </source>
</evidence>
<evidence type="ECO:0000313" key="4">
    <source>
        <dbReference type="Proteomes" id="UP000663877"/>
    </source>
</evidence>
<name>A0A814TLT6_9BILA</name>
<proteinExistence type="predicted"/>
<keyword evidence="1" id="KW-0880">Kelch repeat</keyword>
<dbReference type="Pfam" id="PF24681">
    <property type="entry name" value="Kelch_KLHDC2_KLHL20_DRC7"/>
    <property type="match status" value="1"/>
</dbReference>
<protein>
    <submittedName>
        <fullName evidence="3">Uncharacterized protein</fullName>
    </submittedName>
</protein>
<dbReference type="PANTHER" id="PTHR46344:SF27">
    <property type="entry name" value="KELCH REPEAT SUPERFAMILY PROTEIN"/>
    <property type="match status" value="1"/>
</dbReference>
<dbReference type="PANTHER" id="PTHR46344">
    <property type="entry name" value="OS02G0202900 PROTEIN"/>
    <property type="match status" value="1"/>
</dbReference>
<gene>
    <name evidence="3" type="ORF">BJG266_LOCUS24750</name>
</gene>
<dbReference type="Proteomes" id="UP000663877">
    <property type="component" value="Unassembled WGS sequence"/>
</dbReference>
<dbReference type="SMART" id="SM00612">
    <property type="entry name" value="Kelch"/>
    <property type="match status" value="2"/>
</dbReference>
<evidence type="ECO:0000256" key="1">
    <source>
        <dbReference type="ARBA" id="ARBA00022441"/>
    </source>
</evidence>
<comment type="caution">
    <text evidence="3">The sequence shown here is derived from an EMBL/GenBank/DDBJ whole genome shotgun (WGS) entry which is preliminary data.</text>
</comment>
<dbReference type="InterPro" id="IPR006652">
    <property type="entry name" value="Kelch_1"/>
</dbReference>
<evidence type="ECO:0000313" key="3">
    <source>
        <dbReference type="EMBL" id="CAF1163060.1"/>
    </source>
</evidence>
<organism evidence="3 4">
    <name type="scientific">Adineta steineri</name>
    <dbReference type="NCBI Taxonomy" id="433720"/>
    <lineage>
        <taxon>Eukaryota</taxon>
        <taxon>Metazoa</taxon>
        <taxon>Spiralia</taxon>
        <taxon>Gnathifera</taxon>
        <taxon>Rotifera</taxon>
        <taxon>Eurotatoria</taxon>
        <taxon>Bdelloidea</taxon>
        <taxon>Adinetida</taxon>
        <taxon>Adinetidae</taxon>
        <taxon>Adineta</taxon>
    </lineage>
</organism>
<dbReference type="AlphaFoldDB" id="A0A814TLT6"/>
<dbReference type="EMBL" id="CAJNOI010000180">
    <property type="protein sequence ID" value="CAF1163060.1"/>
    <property type="molecule type" value="Genomic_DNA"/>
</dbReference>